<gene>
    <name evidence="2" type="ORF">LQ327_06490</name>
</gene>
<dbReference type="Proteomes" id="UP001199469">
    <property type="component" value="Unassembled WGS sequence"/>
</dbReference>
<protein>
    <submittedName>
        <fullName evidence="2">Aminoglycoside phosphotransferase family protein</fullName>
    </submittedName>
</protein>
<evidence type="ECO:0000256" key="1">
    <source>
        <dbReference type="SAM" id="MobiDB-lite"/>
    </source>
</evidence>
<organism evidence="2 3">
    <name type="scientific">Actinomycetospora endophytica</name>
    <dbReference type="NCBI Taxonomy" id="2291215"/>
    <lineage>
        <taxon>Bacteria</taxon>
        <taxon>Bacillati</taxon>
        <taxon>Actinomycetota</taxon>
        <taxon>Actinomycetes</taxon>
        <taxon>Pseudonocardiales</taxon>
        <taxon>Pseudonocardiaceae</taxon>
        <taxon>Actinomycetospora</taxon>
    </lineage>
</organism>
<keyword evidence="3" id="KW-1185">Reference proteome</keyword>
<proteinExistence type="predicted"/>
<dbReference type="InterPro" id="IPR011009">
    <property type="entry name" value="Kinase-like_dom_sf"/>
</dbReference>
<name>A0ABS8P459_9PSEU</name>
<sequence length="302" mass="31848">MGNHTDELAWAAEHVRITGEPVARARPWSTVLRLPTPDGPVWLKATTPAARAEVGLYRVLAARAPEAVLVPLARDDDRGWLLLPDGGPTLRDGPPEQLAAAVATALRIYARLQRAVAPAHAEVLATGVPDATPAALTDRFDEAVAATGFDDDVPRRRALVARWAAGLTDAPGADLVTVDHQDLHPGNILRRGPRFYDWGDAVLAHPFACLLVALGGLARTLGVAPDDPAVTRARNAYLAGFSDLAGHDDLVRTAETACRAAVVARALTWHRAVGAAGPEHPFAGAPRETLATLGNPSPFDAV</sequence>
<evidence type="ECO:0000313" key="2">
    <source>
        <dbReference type="EMBL" id="MCD2193037.1"/>
    </source>
</evidence>
<dbReference type="EMBL" id="JAJNDB010000001">
    <property type="protein sequence ID" value="MCD2193037.1"/>
    <property type="molecule type" value="Genomic_DNA"/>
</dbReference>
<dbReference type="SUPFAM" id="SSF56112">
    <property type="entry name" value="Protein kinase-like (PK-like)"/>
    <property type="match status" value="1"/>
</dbReference>
<evidence type="ECO:0000313" key="3">
    <source>
        <dbReference type="Proteomes" id="UP001199469"/>
    </source>
</evidence>
<accession>A0ABS8P459</accession>
<feature type="region of interest" description="Disordered" evidence="1">
    <location>
        <begin position="278"/>
        <end position="302"/>
    </location>
</feature>
<comment type="caution">
    <text evidence="2">The sequence shown here is derived from an EMBL/GenBank/DDBJ whole genome shotgun (WGS) entry which is preliminary data.</text>
</comment>
<reference evidence="2 3" key="1">
    <citation type="submission" date="2021-11" db="EMBL/GenBank/DDBJ databases">
        <title>Draft genome sequence of Actinomycetospora sp. SF1 isolated from the rhizosphere soil.</title>
        <authorList>
            <person name="Duangmal K."/>
            <person name="Chantavorakit T."/>
        </authorList>
    </citation>
    <scope>NUCLEOTIDE SEQUENCE [LARGE SCALE GENOMIC DNA]</scope>
    <source>
        <strain evidence="2 3">TBRC 5722</strain>
    </source>
</reference>